<dbReference type="InterPro" id="IPR025877">
    <property type="entry name" value="MobA-like_NTP_Trfase"/>
</dbReference>
<dbReference type="Pfam" id="PF12804">
    <property type="entry name" value="NTP_transf_3"/>
    <property type="match status" value="1"/>
</dbReference>
<accession>A0ABY6CCX7</accession>
<dbReference type="GO" id="GO:0016740">
    <property type="term" value="F:transferase activity"/>
    <property type="evidence" value="ECO:0007669"/>
    <property type="project" value="UniProtKB-KW"/>
</dbReference>
<dbReference type="EMBL" id="CP104965">
    <property type="protein sequence ID" value="UXN69668.1"/>
    <property type="molecule type" value="Genomic_DNA"/>
</dbReference>
<sequence length="203" mass="21022">MSAPYAVIIAGGQGQRLGGVRKGDLRIGGVKLVERVRLALGDVAEPLLLATGPDGDSSADAGLLAVPDLDGPVGGPLAGLAAAVDALQRRGVHSGVLVSVAVDTPFLPQGFAAAMAAALGDAAAVYAAWDDAFYPPNAAWRLEALGALPGRVRAGLSAPSLKALHQELGARRHDWRERYEQDPFANLNTLADLIALQRRAREP</sequence>
<keyword evidence="1 4" id="KW-0808">Transferase</keyword>
<dbReference type="RefSeq" id="WP_262168253.1">
    <property type="nucleotide sequence ID" value="NZ_CP104965.1"/>
</dbReference>
<name>A0ABY6CCX7_9HYPH</name>
<dbReference type="PANTHER" id="PTHR19136">
    <property type="entry name" value="MOLYBDENUM COFACTOR GUANYLYLTRANSFERASE"/>
    <property type="match status" value="1"/>
</dbReference>
<gene>
    <name evidence="4" type="ORF">N8A98_21005</name>
</gene>
<dbReference type="Gene3D" id="3.90.550.10">
    <property type="entry name" value="Spore Coat Polysaccharide Biosynthesis Protein SpsA, Chain A"/>
    <property type="match status" value="1"/>
</dbReference>
<organism evidence="4 5">
    <name type="scientific">Devosia neptuniae</name>
    <dbReference type="NCBI Taxonomy" id="191302"/>
    <lineage>
        <taxon>Bacteria</taxon>
        <taxon>Pseudomonadati</taxon>
        <taxon>Pseudomonadota</taxon>
        <taxon>Alphaproteobacteria</taxon>
        <taxon>Hyphomicrobiales</taxon>
        <taxon>Devosiaceae</taxon>
        <taxon>Devosia</taxon>
    </lineage>
</organism>
<evidence type="ECO:0000259" key="3">
    <source>
        <dbReference type="Pfam" id="PF12804"/>
    </source>
</evidence>
<dbReference type="InterPro" id="IPR029044">
    <property type="entry name" value="Nucleotide-diphossugar_trans"/>
</dbReference>
<evidence type="ECO:0000313" key="5">
    <source>
        <dbReference type="Proteomes" id="UP001061862"/>
    </source>
</evidence>
<protein>
    <submittedName>
        <fullName evidence="4">NTP transferase domain-containing protein</fullName>
    </submittedName>
</protein>
<evidence type="ECO:0000313" key="4">
    <source>
        <dbReference type="EMBL" id="UXN69668.1"/>
    </source>
</evidence>
<dbReference type="PANTHER" id="PTHR19136:SF81">
    <property type="entry name" value="MOLYBDENUM COFACTOR GUANYLYLTRANSFERASE"/>
    <property type="match status" value="1"/>
</dbReference>
<dbReference type="SUPFAM" id="SSF53448">
    <property type="entry name" value="Nucleotide-diphospho-sugar transferases"/>
    <property type="match status" value="1"/>
</dbReference>
<keyword evidence="2" id="KW-0460">Magnesium</keyword>
<keyword evidence="5" id="KW-1185">Reference proteome</keyword>
<evidence type="ECO:0000256" key="2">
    <source>
        <dbReference type="ARBA" id="ARBA00022842"/>
    </source>
</evidence>
<evidence type="ECO:0000256" key="1">
    <source>
        <dbReference type="ARBA" id="ARBA00022679"/>
    </source>
</evidence>
<dbReference type="Proteomes" id="UP001061862">
    <property type="component" value="Chromosome"/>
</dbReference>
<proteinExistence type="predicted"/>
<feature type="domain" description="MobA-like NTP transferase" evidence="3">
    <location>
        <begin position="6"/>
        <end position="148"/>
    </location>
</feature>
<reference evidence="4 5" key="1">
    <citation type="submission" date="2022-09" db="EMBL/GenBank/DDBJ databases">
        <title>Interaction between co-microsymbionts with complementary sets of symbiotic genes in legume-rhizobium systems.</title>
        <authorList>
            <person name="Safronova V."/>
            <person name="Sazanova A."/>
            <person name="Afonin A."/>
            <person name="Chirak E."/>
        </authorList>
    </citation>
    <scope>NUCLEOTIDE SEQUENCE [LARGE SCALE GENOMIC DNA]</scope>
    <source>
        <strain evidence="4 5">A18/4-1</strain>
    </source>
</reference>